<accession>A0ABY7E470</accession>
<evidence type="ECO:0000313" key="5">
    <source>
        <dbReference type="Proteomes" id="UP001164746"/>
    </source>
</evidence>
<proteinExistence type="inferred from homology"/>
<dbReference type="Pfam" id="PF00685">
    <property type="entry name" value="Sulfotransfer_1"/>
    <property type="match status" value="1"/>
</dbReference>
<name>A0ABY7E470_MYAAR</name>
<dbReference type="SUPFAM" id="SSF52540">
    <property type="entry name" value="P-loop containing nucleoside triphosphate hydrolases"/>
    <property type="match status" value="1"/>
</dbReference>
<evidence type="ECO:0000256" key="2">
    <source>
        <dbReference type="ARBA" id="ARBA00022679"/>
    </source>
</evidence>
<comment type="similarity">
    <text evidence="1">Belongs to the sulfotransferase 1 family.</text>
</comment>
<sequence length="205" mass="23561">MYVSKHFTMSVMSISDVGGDHFNIVDFGEFKSSLFGKSLECIKELNAKLPDFKFRDGDILLASYPKTGCAWTYEILTMLLAGRAVKPDHGKMDSMLEANLPADIDRQPSPRNTMHEVKRLADFLGVSYADELLEEISGKCQFKEMQNRYDKDMMGKYKDEVNYGFLRKGEVGDWKRWFTVAMSEEYDAHLQQHLAGSMFQFKYAL</sequence>
<evidence type="ECO:0000313" key="4">
    <source>
        <dbReference type="EMBL" id="WAR03593.1"/>
    </source>
</evidence>
<protein>
    <submittedName>
        <fullName evidence="4">ST1E1-like protein</fullName>
    </submittedName>
</protein>
<dbReference type="EMBL" id="CP111015">
    <property type="protein sequence ID" value="WAR03593.1"/>
    <property type="molecule type" value="Genomic_DNA"/>
</dbReference>
<organism evidence="4 5">
    <name type="scientific">Mya arenaria</name>
    <name type="common">Soft-shell clam</name>
    <dbReference type="NCBI Taxonomy" id="6604"/>
    <lineage>
        <taxon>Eukaryota</taxon>
        <taxon>Metazoa</taxon>
        <taxon>Spiralia</taxon>
        <taxon>Lophotrochozoa</taxon>
        <taxon>Mollusca</taxon>
        <taxon>Bivalvia</taxon>
        <taxon>Autobranchia</taxon>
        <taxon>Heteroconchia</taxon>
        <taxon>Euheterodonta</taxon>
        <taxon>Imparidentia</taxon>
        <taxon>Neoheterodontei</taxon>
        <taxon>Myida</taxon>
        <taxon>Myoidea</taxon>
        <taxon>Myidae</taxon>
        <taxon>Mya</taxon>
    </lineage>
</organism>
<dbReference type="InterPro" id="IPR027417">
    <property type="entry name" value="P-loop_NTPase"/>
</dbReference>
<evidence type="ECO:0000259" key="3">
    <source>
        <dbReference type="Pfam" id="PF00685"/>
    </source>
</evidence>
<dbReference type="Proteomes" id="UP001164746">
    <property type="component" value="Chromosome 4"/>
</dbReference>
<keyword evidence="2" id="KW-0808">Transferase</keyword>
<evidence type="ECO:0000256" key="1">
    <source>
        <dbReference type="ARBA" id="ARBA00005771"/>
    </source>
</evidence>
<dbReference type="InterPro" id="IPR000863">
    <property type="entry name" value="Sulfotransferase_dom"/>
</dbReference>
<reference evidence="4" key="1">
    <citation type="submission" date="2022-11" db="EMBL/GenBank/DDBJ databases">
        <title>Centuries of genome instability and evolution in soft-shell clam transmissible cancer (bioRxiv).</title>
        <authorList>
            <person name="Hart S.F.M."/>
            <person name="Yonemitsu M.A."/>
            <person name="Giersch R.M."/>
            <person name="Beal B.F."/>
            <person name="Arriagada G."/>
            <person name="Davis B.W."/>
            <person name="Ostrander E.A."/>
            <person name="Goff S.P."/>
            <person name="Metzger M.J."/>
        </authorList>
    </citation>
    <scope>NUCLEOTIDE SEQUENCE</scope>
    <source>
        <strain evidence="4">MELC-2E11</strain>
        <tissue evidence="4">Siphon/mantle</tissue>
    </source>
</reference>
<feature type="domain" description="Sulfotransferase" evidence="3">
    <location>
        <begin position="111"/>
        <end position="197"/>
    </location>
</feature>
<dbReference type="Gene3D" id="3.40.50.300">
    <property type="entry name" value="P-loop containing nucleotide triphosphate hydrolases"/>
    <property type="match status" value="2"/>
</dbReference>
<dbReference type="PANTHER" id="PTHR11783">
    <property type="entry name" value="SULFOTRANSFERASE SULT"/>
    <property type="match status" value="1"/>
</dbReference>
<gene>
    <name evidence="4" type="ORF">MAR_010151</name>
</gene>
<keyword evidence="5" id="KW-1185">Reference proteome</keyword>